<dbReference type="InterPro" id="IPR019814">
    <property type="entry name" value="Translation_initiation_fac_3_N"/>
</dbReference>
<name>A0A0F9KWB6_9ZZZZ</name>
<gene>
    <name evidence="7" type="ORF">LCGC14_1585080</name>
</gene>
<protein>
    <recommendedName>
        <fullName evidence="8">Translation initiation factor 3 N-terminal domain-containing protein</fullName>
    </recommendedName>
</protein>
<keyword evidence="3" id="KW-0648">Protein biosynthesis</keyword>
<evidence type="ECO:0000256" key="1">
    <source>
        <dbReference type="ARBA" id="ARBA00005439"/>
    </source>
</evidence>
<feature type="domain" description="Translation initiation factor 3 C-terminal" evidence="5">
    <location>
        <begin position="79"/>
        <end position="160"/>
    </location>
</feature>
<dbReference type="InterPro" id="IPR036787">
    <property type="entry name" value="T_IF-3_N_sf"/>
</dbReference>
<dbReference type="GO" id="GO:0032790">
    <property type="term" value="P:ribosome disassembly"/>
    <property type="evidence" value="ECO:0007669"/>
    <property type="project" value="TreeGrafter"/>
</dbReference>
<dbReference type="AlphaFoldDB" id="A0A0F9KWB6"/>
<dbReference type="Gene3D" id="3.10.20.80">
    <property type="entry name" value="Translation initiation factor 3 (IF-3), N-terminal domain"/>
    <property type="match status" value="1"/>
</dbReference>
<dbReference type="InterPro" id="IPR019815">
    <property type="entry name" value="Translation_initiation_fac_3_C"/>
</dbReference>
<dbReference type="SUPFAM" id="SSF54364">
    <property type="entry name" value="Translation initiation factor IF3, N-terminal domain"/>
    <property type="match status" value="1"/>
</dbReference>
<dbReference type="Pfam" id="PF05198">
    <property type="entry name" value="IF3_N"/>
    <property type="match status" value="1"/>
</dbReference>
<dbReference type="InterPro" id="IPR036788">
    <property type="entry name" value="T_IF-3_C_sf"/>
</dbReference>
<dbReference type="PANTHER" id="PTHR10938:SF0">
    <property type="entry name" value="TRANSLATION INITIATION FACTOR IF-3, MITOCHONDRIAL"/>
    <property type="match status" value="1"/>
</dbReference>
<comment type="similarity">
    <text evidence="1">Belongs to the IF-3 family.</text>
</comment>
<keyword evidence="2" id="KW-0396">Initiation factor</keyword>
<dbReference type="NCBIfam" id="TIGR00168">
    <property type="entry name" value="infC"/>
    <property type="match status" value="1"/>
</dbReference>
<dbReference type="Pfam" id="PF00707">
    <property type="entry name" value="IF3_C"/>
    <property type="match status" value="1"/>
</dbReference>
<reference evidence="7" key="1">
    <citation type="journal article" date="2015" name="Nature">
        <title>Complex archaea that bridge the gap between prokaryotes and eukaryotes.</title>
        <authorList>
            <person name="Spang A."/>
            <person name="Saw J.H."/>
            <person name="Jorgensen S.L."/>
            <person name="Zaremba-Niedzwiedzka K."/>
            <person name="Martijn J."/>
            <person name="Lind A.E."/>
            <person name="van Eijk R."/>
            <person name="Schleper C."/>
            <person name="Guy L."/>
            <person name="Ettema T.J."/>
        </authorList>
    </citation>
    <scope>NUCLEOTIDE SEQUENCE</scope>
</reference>
<dbReference type="GO" id="GO:0005737">
    <property type="term" value="C:cytoplasm"/>
    <property type="evidence" value="ECO:0007669"/>
    <property type="project" value="UniProtKB-ARBA"/>
</dbReference>
<sequence length="188" mass="21472">MSRTNCLARVVLINEEGQSQGEMSLSEATRVADEEGLDLVEVNRRDNLSVCRIMDRGKWQYDKKKKAKKKLHDKSHRGVKEIKFRVGIDTHDQNTKVNHIKKFLQKGYSVKLAIQLRGREKATPSLGHAKLKEIVQSISELARCDEVKQAALGKTMNIHIMVHPLKLKKKVENGKEETSNNDDLNHRP</sequence>
<dbReference type="InterPro" id="IPR001288">
    <property type="entry name" value="Translation_initiation_fac_3"/>
</dbReference>
<dbReference type="GO" id="GO:0003743">
    <property type="term" value="F:translation initiation factor activity"/>
    <property type="evidence" value="ECO:0007669"/>
    <property type="project" value="UniProtKB-KW"/>
</dbReference>
<dbReference type="GO" id="GO:0043022">
    <property type="term" value="F:ribosome binding"/>
    <property type="evidence" value="ECO:0007669"/>
    <property type="project" value="TreeGrafter"/>
</dbReference>
<comment type="caution">
    <text evidence="7">The sequence shown here is derived from an EMBL/GenBank/DDBJ whole genome shotgun (WGS) entry which is preliminary data.</text>
</comment>
<feature type="domain" description="Translation initiation factor 3 N-terminal" evidence="6">
    <location>
        <begin position="9"/>
        <end position="69"/>
    </location>
</feature>
<dbReference type="Gene3D" id="3.30.110.10">
    <property type="entry name" value="Translation initiation factor 3 (IF-3), C-terminal domain"/>
    <property type="match status" value="1"/>
</dbReference>
<evidence type="ECO:0000256" key="4">
    <source>
        <dbReference type="SAM" id="MobiDB-lite"/>
    </source>
</evidence>
<dbReference type="EMBL" id="LAZR01012517">
    <property type="protein sequence ID" value="KKM26408.1"/>
    <property type="molecule type" value="Genomic_DNA"/>
</dbReference>
<dbReference type="SUPFAM" id="SSF55200">
    <property type="entry name" value="Translation initiation factor IF3, C-terminal domain"/>
    <property type="match status" value="1"/>
</dbReference>
<evidence type="ECO:0000256" key="3">
    <source>
        <dbReference type="ARBA" id="ARBA00022917"/>
    </source>
</evidence>
<evidence type="ECO:0000259" key="6">
    <source>
        <dbReference type="Pfam" id="PF05198"/>
    </source>
</evidence>
<proteinExistence type="inferred from homology"/>
<feature type="compositionally biased region" description="Basic and acidic residues" evidence="4">
    <location>
        <begin position="170"/>
        <end position="188"/>
    </location>
</feature>
<evidence type="ECO:0000259" key="5">
    <source>
        <dbReference type="Pfam" id="PF00707"/>
    </source>
</evidence>
<evidence type="ECO:0000256" key="2">
    <source>
        <dbReference type="ARBA" id="ARBA00022540"/>
    </source>
</evidence>
<accession>A0A0F9KWB6</accession>
<dbReference type="PANTHER" id="PTHR10938">
    <property type="entry name" value="TRANSLATION INITIATION FACTOR IF-3"/>
    <property type="match status" value="1"/>
</dbReference>
<organism evidence="7">
    <name type="scientific">marine sediment metagenome</name>
    <dbReference type="NCBI Taxonomy" id="412755"/>
    <lineage>
        <taxon>unclassified sequences</taxon>
        <taxon>metagenomes</taxon>
        <taxon>ecological metagenomes</taxon>
    </lineage>
</organism>
<evidence type="ECO:0008006" key="8">
    <source>
        <dbReference type="Google" id="ProtNLM"/>
    </source>
</evidence>
<evidence type="ECO:0000313" key="7">
    <source>
        <dbReference type="EMBL" id="KKM26408.1"/>
    </source>
</evidence>
<feature type="region of interest" description="Disordered" evidence="4">
    <location>
        <begin position="168"/>
        <end position="188"/>
    </location>
</feature>